<accession>A0A2K8T869</accession>
<dbReference type="InterPro" id="IPR027417">
    <property type="entry name" value="P-loop_NTPase"/>
</dbReference>
<protein>
    <submittedName>
        <fullName evidence="2">Type IV secretory pathway, VirD4 component, TraG/TraD family ATPase</fullName>
    </submittedName>
</protein>
<keyword evidence="3" id="KW-1185">Reference proteome</keyword>
<dbReference type="SUPFAM" id="SSF52540">
    <property type="entry name" value="P-loop containing nucleoside triphosphate hydrolases"/>
    <property type="match status" value="1"/>
</dbReference>
<feature type="region of interest" description="Disordered" evidence="1">
    <location>
        <begin position="254"/>
        <end position="275"/>
    </location>
</feature>
<reference evidence="2 3" key="1">
    <citation type="submission" date="2017-11" db="EMBL/GenBank/DDBJ databases">
        <title>Complete genome of a free-living desiccation-tolerant cyanobacterium and its photosynthetic adaptation to extreme terrestrial habitat.</title>
        <authorList>
            <person name="Shang J."/>
        </authorList>
    </citation>
    <scope>NUCLEOTIDE SEQUENCE [LARGE SCALE GENOMIC DNA]</scope>
    <source>
        <strain evidence="2 3">CCNUN1</strain>
        <plasmid evidence="3">pnfsy04</plasmid>
    </source>
</reference>
<name>A0A2K8T869_9NOSO</name>
<dbReference type="AlphaFoldDB" id="A0A2K8T869"/>
<organism evidence="2 3">
    <name type="scientific">Nostoc flagelliforme CCNUN1</name>
    <dbReference type="NCBI Taxonomy" id="2038116"/>
    <lineage>
        <taxon>Bacteria</taxon>
        <taxon>Bacillati</taxon>
        <taxon>Cyanobacteriota</taxon>
        <taxon>Cyanophyceae</taxon>
        <taxon>Nostocales</taxon>
        <taxon>Nostocaceae</taxon>
        <taxon>Nostoc</taxon>
    </lineage>
</organism>
<dbReference type="Gene3D" id="3.40.50.300">
    <property type="entry name" value="P-loop containing nucleotide triphosphate hydrolases"/>
    <property type="match status" value="1"/>
</dbReference>
<sequence length="607" mass="67876">MEPQIPMLCTKETALLRDDYPSIEYLEAGNTASWLQERQDQLLVRAKDERNGMNLAKFITLATALTGAVCYATSPLAPIGAVVAGVGYLWSIVQDLNDTHQFAPIPFIRGDFFEFLSAMGDSVARDEYFTNKNELADLMLHLEPMSKYEFAMLKQSSHVVCEYLSAVEPGKRFYAYRWLLDWFIQLRGQFPTREQLSGHLAQVTIDPRVNYQQVTVIQEAIQPQNLGIPQARFAQLPNHAVGARFEEETRHNAKSGGEISPMTPAPMQSASSPSVNTEISTYTSKQETEYDLIAHIAKKVTNMLWVGVPGSGKGITISNAIDAIKRLHPDIHIFYIDPKGDEKETGYFFGRVDTFKRAKILEMSPTEAVKWVKECFSEFQNISGSKLIILDEGTAVCSKFKNTKGEIGWLKDKIISYCSCGDSSGWHFWIVVQNPHTDDLGISGGLRSQLTSVALVHPDNVPAYNAMIATQLIPSDRKITSTQVMEIAAQSPVGRAVYYGGVNQWFPMPYLKNFSGYDRDTKSFIDSAPSNKQTSQAETNSSVDTPITQSQLLLALLEKTKANSIDEFIQTELKLDGVPPELIRLGIEKLLQNSPIKYKFNPWNNQN</sequence>
<keyword evidence="2" id="KW-0614">Plasmid</keyword>
<dbReference type="KEGG" id="nfl:COO91_09458"/>
<feature type="compositionally biased region" description="Polar residues" evidence="1">
    <location>
        <begin position="266"/>
        <end position="275"/>
    </location>
</feature>
<geneLocation type="plasmid" evidence="3">
    <name>pnfsy04</name>
</geneLocation>
<dbReference type="RefSeq" id="WP_100903463.1">
    <property type="nucleotide sequence ID" value="NZ_CAWNNC010000005.1"/>
</dbReference>
<evidence type="ECO:0000256" key="1">
    <source>
        <dbReference type="SAM" id="MobiDB-lite"/>
    </source>
</evidence>
<evidence type="ECO:0000313" key="3">
    <source>
        <dbReference type="Proteomes" id="UP000232003"/>
    </source>
</evidence>
<evidence type="ECO:0000313" key="2">
    <source>
        <dbReference type="EMBL" id="AUB43285.1"/>
    </source>
</evidence>
<dbReference type="OrthoDB" id="510508at2"/>
<dbReference type="EMBL" id="CP024789">
    <property type="protein sequence ID" value="AUB43285.1"/>
    <property type="molecule type" value="Genomic_DNA"/>
</dbReference>
<gene>
    <name evidence="2" type="ORF">COO91_09458</name>
</gene>
<dbReference type="Proteomes" id="UP000232003">
    <property type="component" value="Plasmid pNFSY04"/>
</dbReference>
<proteinExistence type="predicted"/>